<evidence type="ECO:0000313" key="9">
    <source>
        <dbReference type="Proteomes" id="UP000327157"/>
    </source>
</evidence>
<dbReference type="InterPro" id="IPR015422">
    <property type="entry name" value="PyrdxlP-dep_Trfase_small"/>
</dbReference>
<dbReference type="AlphaFoldDB" id="A0A5N5FLI4"/>
<keyword evidence="4" id="KW-0663">Pyridoxal phosphate</keyword>
<dbReference type="Proteomes" id="UP000327157">
    <property type="component" value="Chromosome 10"/>
</dbReference>
<dbReference type="PANTHER" id="PTHR43144">
    <property type="entry name" value="AMINOTRANSFERASE"/>
    <property type="match status" value="1"/>
</dbReference>
<dbReference type="GO" id="GO:0009862">
    <property type="term" value="P:systemic acquired resistance, salicylic acid mediated signaling pathway"/>
    <property type="evidence" value="ECO:0007669"/>
    <property type="project" value="UniProtKB-ARBA"/>
</dbReference>
<dbReference type="Gene3D" id="3.90.1150.10">
    <property type="entry name" value="Aspartate Aminotransferase, domain 1"/>
    <property type="match status" value="1"/>
</dbReference>
<evidence type="ECO:0000256" key="2">
    <source>
        <dbReference type="ARBA" id="ARBA00022576"/>
    </source>
</evidence>
<dbReference type="FunFam" id="3.40.640.10:FF:000099">
    <property type="entry name" value="LL-diaminopimelate aminotransferase, chloroplastic"/>
    <property type="match status" value="1"/>
</dbReference>
<name>A0A5N5FLI4_9ROSA</name>
<reference evidence="8 9" key="1">
    <citation type="submission" date="2019-09" db="EMBL/GenBank/DDBJ databases">
        <authorList>
            <person name="Ou C."/>
        </authorList>
    </citation>
    <scope>NUCLEOTIDE SEQUENCE [LARGE SCALE GENOMIC DNA]</scope>
    <source>
        <strain evidence="8">S2</strain>
        <tissue evidence="8">Leaf</tissue>
    </source>
</reference>
<evidence type="ECO:0000313" key="8">
    <source>
        <dbReference type="EMBL" id="KAB2603727.1"/>
    </source>
</evidence>
<dbReference type="InterPro" id="IPR015424">
    <property type="entry name" value="PyrdxlP-dep_Trfase"/>
</dbReference>
<reference evidence="9" key="2">
    <citation type="submission" date="2019-10" db="EMBL/GenBank/DDBJ databases">
        <title>A de novo genome assembly of a pear dwarfing rootstock.</title>
        <authorList>
            <person name="Wang F."/>
            <person name="Wang J."/>
            <person name="Li S."/>
            <person name="Zhang Y."/>
            <person name="Fang M."/>
            <person name="Ma L."/>
            <person name="Zhao Y."/>
            <person name="Jiang S."/>
        </authorList>
    </citation>
    <scope>NUCLEOTIDE SEQUENCE [LARGE SCALE GENOMIC DNA]</scope>
    <source>
        <strain evidence="7">S2</strain>
        <tissue evidence="7">Leaf</tissue>
    </source>
</reference>
<comment type="similarity">
    <text evidence="5">Belongs to the class-I pyridoxal-phosphate-dependent aminotransferase family. LL-diaminopimelate aminotransferase subfamily.</text>
</comment>
<dbReference type="Gene3D" id="3.40.640.10">
    <property type="entry name" value="Type I PLP-dependent aspartate aminotransferase-like (Major domain)"/>
    <property type="match status" value="1"/>
</dbReference>
<dbReference type="NCBIfam" id="TIGR03542">
    <property type="entry name" value="DAPAT_plant"/>
    <property type="match status" value="1"/>
</dbReference>
<evidence type="ECO:0000256" key="3">
    <source>
        <dbReference type="ARBA" id="ARBA00022679"/>
    </source>
</evidence>
<comment type="cofactor">
    <cofactor evidence="1">
        <name>pyridoxal 5'-phosphate</name>
        <dbReference type="ChEBI" id="CHEBI:597326"/>
    </cofactor>
</comment>
<keyword evidence="2 8" id="KW-0032">Aminotransferase</keyword>
<dbReference type="InterPro" id="IPR004839">
    <property type="entry name" value="Aminotransferase_I/II_large"/>
</dbReference>
<dbReference type="SUPFAM" id="SSF53383">
    <property type="entry name" value="PLP-dependent transferases"/>
    <property type="match status" value="1"/>
</dbReference>
<dbReference type="GO" id="GO:0008483">
    <property type="term" value="F:transaminase activity"/>
    <property type="evidence" value="ECO:0007669"/>
    <property type="project" value="UniProtKB-KW"/>
</dbReference>
<evidence type="ECO:0000256" key="4">
    <source>
        <dbReference type="ARBA" id="ARBA00022898"/>
    </source>
</evidence>
<evidence type="ECO:0000256" key="5">
    <source>
        <dbReference type="ARBA" id="ARBA00061511"/>
    </source>
</evidence>
<evidence type="ECO:0000259" key="6">
    <source>
        <dbReference type="Pfam" id="PF00155"/>
    </source>
</evidence>
<dbReference type="Pfam" id="PF00155">
    <property type="entry name" value="Aminotran_1_2"/>
    <property type="match status" value="1"/>
</dbReference>
<accession>A0A5N5FLI4</accession>
<keyword evidence="9" id="KW-1185">Reference proteome</keyword>
<keyword evidence="3 8" id="KW-0808">Transferase</keyword>
<dbReference type="EMBL" id="SMOL01000695">
    <property type="protein sequence ID" value="KAB2603727.1"/>
    <property type="molecule type" value="Genomic_DNA"/>
</dbReference>
<dbReference type="CDD" id="cd00609">
    <property type="entry name" value="AAT_like"/>
    <property type="match status" value="1"/>
</dbReference>
<dbReference type="InterPro" id="IPR019942">
    <property type="entry name" value="DapL/ALD1"/>
</dbReference>
<reference evidence="8 9" key="3">
    <citation type="submission" date="2019-11" db="EMBL/GenBank/DDBJ databases">
        <title>A de novo genome assembly of a pear dwarfing rootstock.</title>
        <authorList>
            <person name="Wang F."/>
            <person name="Wang J."/>
            <person name="Li S."/>
            <person name="Zhang Y."/>
            <person name="Fang M."/>
            <person name="Ma L."/>
            <person name="Zhao Y."/>
            <person name="Jiang S."/>
        </authorList>
    </citation>
    <scope>NUCLEOTIDE SEQUENCE [LARGE SCALE GENOMIC DNA]</scope>
    <source>
        <strain evidence="8">S2</strain>
        <tissue evidence="8">Leaf</tissue>
    </source>
</reference>
<comment type="caution">
    <text evidence="8">The sequence shown here is derived from an EMBL/GenBank/DDBJ whole genome shotgun (WGS) entry which is preliminary data.</text>
</comment>
<evidence type="ECO:0000313" key="7">
    <source>
        <dbReference type="EMBL" id="KAB2600682.1"/>
    </source>
</evidence>
<sequence>MLPILLATPQEENTAYKTQVSRNANIAKLEAGYLFPEIARRRAEHSQKYPDAQVISLGTGNTTEPIPEVITSAMAKKAHALSTPEGYSGYGAEQGEKLLRASIASTFYDNLGIVEDDIFVSDGAKCDISRLQVVFGSNVTMAVQDPSYPAYVDLSVIMGQTGQYQKDVEKFRNIEYMRCTPENDIIFFCSPNNPTGSAATREQLTQLVEFAKENGSIIVYDSAYAMYMSDDNPRSIFEIPGAKEIAIETSSFSKYAGFTGVRLGWTVVPKQLLFSDGFPVAKDFNRIVCTCFNGASNISQAGGLACLSPTGLKAMREVIGYYKKNAEIIVETFESLGFKVYGGKNAPFVWVHFPGRSSWDVFSEILEKTHVVTMPGSGFGPGGEGFVRVSAFGHRKNVLEACERFKQLYNI</sequence>
<proteinExistence type="inferred from homology"/>
<dbReference type="OrthoDB" id="7042322at2759"/>
<gene>
    <name evidence="8" type="ORF">D8674_004732</name>
    <name evidence="7" type="ORF">D8674_038413</name>
</gene>
<protein>
    <submittedName>
        <fullName evidence="8">LL-diaminopimelate aminotransferase</fullName>
    </submittedName>
</protein>
<feature type="domain" description="Aminotransferase class I/classII large" evidence="6">
    <location>
        <begin position="53"/>
        <end position="405"/>
    </location>
</feature>
<dbReference type="InterPro" id="IPR015421">
    <property type="entry name" value="PyrdxlP-dep_Trfase_major"/>
</dbReference>
<organism evidence="8 9">
    <name type="scientific">Pyrus ussuriensis x Pyrus communis</name>
    <dbReference type="NCBI Taxonomy" id="2448454"/>
    <lineage>
        <taxon>Eukaryota</taxon>
        <taxon>Viridiplantae</taxon>
        <taxon>Streptophyta</taxon>
        <taxon>Embryophyta</taxon>
        <taxon>Tracheophyta</taxon>
        <taxon>Spermatophyta</taxon>
        <taxon>Magnoliopsida</taxon>
        <taxon>eudicotyledons</taxon>
        <taxon>Gunneridae</taxon>
        <taxon>Pentapetalae</taxon>
        <taxon>rosids</taxon>
        <taxon>fabids</taxon>
        <taxon>Rosales</taxon>
        <taxon>Rosaceae</taxon>
        <taxon>Amygdaloideae</taxon>
        <taxon>Maleae</taxon>
        <taxon>Pyrus</taxon>
    </lineage>
</organism>
<evidence type="ECO:0000256" key="1">
    <source>
        <dbReference type="ARBA" id="ARBA00001933"/>
    </source>
</evidence>
<dbReference type="EMBL" id="SMOL01000714">
    <property type="protein sequence ID" value="KAB2600682.1"/>
    <property type="molecule type" value="Genomic_DNA"/>
</dbReference>
<dbReference type="GO" id="GO:0030170">
    <property type="term" value="F:pyridoxal phosphate binding"/>
    <property type="evidence" value="ECO:0007669"/>
    <property type="project" value="InterPro"/>
</dbReference>